<keyword evidence="3" id="KW-1185">Reference proteome</keyword>
<dbReference type="InterPro" id="IPR016181">
    <property type="entry name" value="Acyl_CoA_acyltransferase"/>
</dbReference>
<dbReference type="InterPro" id="IPR000182">
    <property type="entry name" value="GNAT_dom"/>
</dbReference>
<proteinExistence type="predicted"/>
<name>A0ABP4TAN7_9ACTN</name>
<gene>
    <name evidence="2" type="ORF">GCM10009745_31200</name>
</gene>
<dbReference type="PROSITE" id="PS51186">
    <property type="entry name" value="GNAT"/>
    <property type="match status" value="1"/>
</dbReference>
<protein>
    <recommendedName>
        <fullName evidence="1">N-acetyltransferase domain-containing protein</fullName>
    </recommendedName>
</protein>
<sequence length="252" mass="27546">MRERVLKAAADWVWVPPDAVDIVTDDYRAVVYGGRGPSVQWSSTTRPLDEVIAEVRRKTPDGMKLNWWVDDRTQPKDTAEVLLSKGFELSEVLEILARPLTSDLTEELEVPADITVRPALDAESILRAAAIDSEVFDWPPPSQNELDHEVAAIERGELSPRRFVAELDGELVGSAGYTLMGDVVGLWGAGVLEKARGRGVYRALIAARCQAAIADGATLALVSARTATSAPTLRRIGFVAYGTKRCYQLCPE</sequence>
<evidence type="ECO:0000259" key="1">
    <source>
        <dbReference type="PROSITE" id="PS51186"/>
    </source>
</evidence>
<accession>A0ABP4TAN7</accession>
<dbReference type="Gene3D" id="3.40.630.30">
    <property type="match status" value="1"/>
</dbReference>
<comment type="caution">
    <text evidence="2">The sequence shown here is derived from an EMBL/GenBank/DDBJ whole genome shotgun (WGS) entry which is preliminary data.</text>
</comment>
<dbReference type="CDD" id="cd04301">
    <property type="entry name" value="NAT_SF"/>
    <property type="match status" value="1"/>
</dbReference>
<reference evidence="3" key="1">
    <citation type="journal article" date="2019" name="Int. J. Syst. Evol. Microbiol.">
        <title>The Global Catalogue of Microorganisms (GCM) 10K type strain sequencing project: providing services to taxonomists for standard genome sequencing and annotation.</title>
        <authorList>
            <consortium name="The Broad Institute Genomics Platform"/>
            <consortium name="The Broad Institute Genome Sequencing Center for Infectious Disease"/>
            <person name="Wu L."/>
            <person name="Ma J."/>
        </authorList>
    </citation>
    <scope>NUCLEOTIDE SEQUENCE [LARGE SCALE GENOMIC DNA]</scope>
    <source>
        <strain evidence="3">JCM 14307</strain>
    </source>
</reference>
<dbReference type="RefSeq" id="WP_344151321.1">
    <property type="nucleotide sequence ID" value="NZ_BAAANF010000010.1"/>
</dbReference>
<dbReference type="Pfam" id="PF00583">
    <property type="entry name" value="Acetyltransf_1"/>
    <property type="match status" value="1"/>
</dbReference>
<dbReference type="Proteomes" id="UP001500280">
    <property type="component" value="Unassembled WGS sequence"/>
</dbReference>
<organism evidence="2 3">
    <name type="scientific">Kribbella yunnanensis</name>
    <dbReference type="NCBI Taxonomy" id="190194"/>
    <lineage>
        <taxon>Bacteria</taxon>
        <taxon>Bacillati</taxon>
        <taxon>Actinomycetota</taxon>
        <taxon>Actinomycetes</taxon>
        <taxon>Propionibacteriales</taxon>
        <taxon>Kribbellaceae</taxon>
        <taxon>Kribbella</taxon>
    </lineage>
</organism>
<dbReference type="EMBL" id="BAAANF010000010">
    <property type="protein sequence ID" value="GAA1684541.1"/>
    <property type="molecule type" value="Genomic_DNA"/>
</dbReference>
<evidence type="ECO:0000313" key="3">
    <source>
        <dbReference type="Proteomes" id="UP001500280"/>
    </source>
</evidence>
<feature type="domain" description="N-acetyltransferase" evidence="1">
    <location>
        <begin position="114"/>
        <end position="252"/>
    </location>
</feature>
<evidence type="ECO:0000313" key="2">
    <source>
        <dbReference type="EMBL" id="GAA1684541.1"/>
    </source>
</evidence>
<dbReference type="SUPFAM" id="SSF55729">
    <property type="entry name" value="Acyl-CoA N-acyltransferases (Nat)"/>
    <property type="match status" value="1"/>
</dbReference>